<keyword evidence="4" id="KW-1185">Reference proteome</keyword>
<sequence length="142" mass="15244">MIRPTAALVALVLLAGPGLSQPYEPPPADPPDMQDTLDGFMQGLLDRARPSLERLGRDLGGLAQDLGPVLGEIGDLMDDVKNYQAPERLENGDILIRRRAEAPPPPPIGPNLRDMMRPAPEAPAPDKPAPLPPRDPASEIEL</sequence>
<evidence type="ECO:0000256" key="2">
    <source>
        <dbReference type="SAM" id="SignalP"/>
    </source>
</evidence>
<evidence type="ECO:0000256" key="1">
    <source>
        <dbReference type="SAM" id="MobiDB-lite"/>
    </source>
</evidence>
<feature type="chain" id="PRO_5015129956" description="AAA+ family ATPase" evidence="2">
    <location>
        <begin position="23"/>
        <end position="142"/>
    </location>
</feature>
<name>A0A1V0GNI8_9RHOB</name>
<dbReference type="STRING" id="147645.A6J80_02445"/>
<dbReference type="KEGG" id="pye:A6J80_02445"/>
<feature type="signal peptide" evidence="2">
    <location>
        <begin position="1"/>
        <end position="22"/>
    </location>
</feature>
<gene>
    <name evidence="3" type="ORF">A6J80_02445</name>
</gene>
<dbReference type="eggNOG" id="ENOG50313G5">
    <property type="taxonomic scope" value="Bacteria"/>
</dbReference>
<evidence type="ECO:0008006" key="5">
    <source>
        <dbReference type="Google" id="ProtNLM"/>
    </source>
</evidence>
<feature type="compositionally biased region" description="Pro residues" evidence="1">
    <location>
        <begin position="120"/>
        <end position="135"/>
    </location>
</feature>
<protein>
    <recommendedName>
        <fullName evidence="5">AAA+ family ATPase</fullName>
    </recommendedName>
</protein>
<organism evidence="3 4">
    <name type="scientific">Paracoccus yeei</name>
    <dbReference type="NCBI Taxonomy" id="147645"/>
    <lineage>
        <taxon>Bacteria</taxon>
        <taxon>Pseudomonadati</taxon>
        <taxon>Pseudomonadota</taxon>
        <taxon>Alphaproteobacteria</taxon>
        <taxon>Rhodobacterales</taxon>
        <taxon>Paracoccaceae</taxon>
        <taxon>Paracoccus</taxon>
    </lineage>
</organism>
<evidence type="ECO:0000313" key="4">
    <source>
        <dbReference type="Proteomes" id="UP000191257"/>
    </source>
</evidence>
<dbReference type="EMBL" id="CP020442">
    <property type="protein sequence ID" value="ARC35394.2"/>
    <property type="molecule type" value="Genomic_DNA"/>
</dbReference>
<accession>A0A1V0GNI8</accession>
<dbReference type="RefSeq" id="WP_105291426.1">
    <property type="nucleotide sequence ID" value="NZ_CP020442.2"/>
</dbReference>
<keyword evidence="2" id="KW-0732">Signal</keyword>
<dbReference type="Proteomes" id="UP000191257">
    <property type="component" value="Chromosome"/>
</dbReference>
<feature type="region of interest" description="Disordered" evidence="1">
    <location>
        <begin position="94"/>
        <end position="142"/>
    </location>
</feature>
<proteinExistence type="predicted"/>
<reference evidence="3" key="1">
    <citation type="submission" date="2017-12" db="EMBL/GenBank/DDBJ databases">
        <title>FDA dAtabase for Regulatory Grade micrObial Sequences (FDA-ARGOS): Supporting development and validation of Infectious Disease Dx tests.</title>
        <authorList>
            <person name="Campos J."/>
            <person name="Goldberg B."/>
            <person name="Tallon L."/>
            <person name="Sadzewicz L."/>
            <person name="Sengamalay N."/>
            <person name="Ott S."/>
            <person name="Godinez A."/>
            <person name="Nagaraj S."/>
            <person name="Vyas G."/>
            <person name="Aluvathingal J."/>
            <person name="Nadendla S."/>
            <person name="Geyer C."/>
            <person name="Nandy P."/>
            <person name="Hobson J."/>
            <person name="Sichtig H."/>
        </authorList>
    </citation>
    <scope>NUCLEOTIDE SEQUENCE</scope>
    <source>
        <strain evidence="3">FDAARGOS_252</strain>
    </source>
</reference>
<dbReference type="AlphaFoldDB" id="A0A1V0GNI8"/>
<evidence type="ECO:0000313" key="3">
    <source>
        <dbReference type="EMBL" id="ARC35394.2"/>
    </source>
</evidence>